<dbReference type="AlphaFoldDB" id="I3D6F9"/>
<accession>I3D6F9</accession>
<dbReference type="PANTHER" id="PTHR30041">
    <property type="entry name" value="ARSENATE REDUCTASE"/>
    <property type="match status" value="1"/>
</dbReference>
<keyword evidence="2 4" id="KW-0560">Oxidoreductase</keyword>
<protein>
    <recommendedName>
        <fullName evidence="4">Arsenate reductase</fullName>
        <ecNumber evidence="4">1.20.4.1</ecNumber>
    </recommendedName>
</protein>
<evidence type="ECO:0000313" key="5">
    <source>
        <dbReference type="EMBL" id="EIJ67302.1"/>
    </source>
</evidence>
<dbReference type="NCBIfam" id="TIGR00014">
    <property type="entry name" value="arsC"/>
    <property type="match status" value="1"/>
</dbReference>
<evidence type="ECO:0000256" key="4">
    <source>
        <dbReference type="RuleBase" id="RU362029"/>
    </source>
</evidence>
<proteinExistence type="inferred from homology"/>
<sequence length="116" mass="13424">MSVIIYHNPRCSKSRETLKLLQEQHIEPKIELYLENRYSIDQLKDLMKKLGIVSAREMMRVKDDLYKDLQLDAQKVTEEQLLQAISEHSALLERPIVINGDKAKIGRPPEAVLSIL</sequence>
<dbReference type="OrthoDB" id="9790554at2"/>
<dbReference type="EC" id="1.20.4.1" evidence="4"/>
<dbReference type="Proteomes" id="UP000006457">
    <property type="component" value="Unassembled WGS sequence"/>
</dbReference>
<evidence type="ECO:0000256" key="3">
    <source>
        <dbReference type="PROSITE-ProRule" id="PRU01282"/>
    </source>
</evidence>
<dbReference type="GO" id="GO:0008794">
    <property type="term" value="F:arsenate reductase (glutaredoxin) activity"/>
    <property type="evidence" value="ECO:0007669"/>
    <property type="project" value="UniProtKB-UniRule"/>
</dbReference>
<dbReference type="InterPro" id="IPR036249">
    <property type="entry name" value="Thioredoxin-like_sf"/>
</dbReference>
<evidence type="ECO:0000313" key="6">
    <source>
        <dbReference type="Proteomes" id="UP000006457"/>
    </source>
</evidence>
<evidence type="ECO:0000256" key="2">
    <source>
        <dbReference type="ARBA" id="ARBA00023002"/>
    </source>
</evidence>
<dbReference type="SUPFAM" id="SSF52833">
    <property type="entry name" value="Thioredoxin-like"/>
    <property type="match status" value="1"/>
</dbReference>
<comment type="catalytic activity">
    <reaction evidence="4">
        <text>[glutaredoxin]-dithiol + arsenate + glutathione + H(+) = glutathionyl-S-S-[glutaredoxin] + arsenite + H2O</text>
        <dbReference type="Rhea" id="RHEA:22016"/>
        <dbReference type="Rhea" id="RHEA-COMP:10729"/>
        <dbReference type="Rhea" id="RHEA-COMP:17668"/>
        <dbReference type="ChEBI" id="CHEBI:15377"/>
        <dbReference type="ChEBI" id="CHEBI:15378"/>
        <dbReference type="ChEBI" id="CHEBI:29242"/>
        <dbReference type="ChEBI" id="CHEBI:29950"/>
        <dbReference type="ChEBI" id="CHEBI:48597"/>
        <dbReference type="ChEBI" id="CHEBI:57925"/>
        <dbReference type="ChEBI" id="CHEBI:146199"/>
        <dbReference type="EC" id="1.20.4.1"/>
    </reaction>
</comment>
<dbReference type="PANTHER" id="PTHR30041:SF4">
    <property type="entry name" value="ARSENATE REDUCTASE"/>
    <property type="match status" value="1"/>
</dbReference>
<reference evidence="5 6" key="1">
    <citation type="submission" date="2012-03" db="EMBL/GenBank/DDBJ databases">
        <authorList>
            <person name="Harkins D.M."/>
            <person name="Madupu R."/>
            <person name="Durkin A.S."/>
            <person name="Torralba M."/>
            <person name="Methe B."/>
            <person name="Sutton G.G."/>
            <person name="Nelson K.E."/>
        </authorList>
    </citation>
    <scope>NUCLEOTIDE SEQUENCE [LARGE SCALE GENOMIC DNA]</scope>
    <source>
        <strain evidence="5 6">CCUG 2042</strain>
    </source>
</reference>
<dbReference type="eggNOG" id="COG1393">
    <property type="taxonomic scope" value="Bacteria"/>
</dbReference>
<comment type="similarity">
    <text evidence="1 3 4">Belongs to the ArsC family.</text>
</comment>
<dbReference type="PATRIC" id="fig|1095749.3.peg.2003"/>
<organism evidence="5 6">
    <name type="scientific">Pasteurella bettyae CCUG 2042</name>
    <dbReference type="NCBI Taxonomy" id="1095749"/>
    <lineage>
        <taxon>Bacteria</taxon>
        <taxon>Pseudomonadati</taxon>
        <taxon>Pseudomonadota</taxon>
        <taxon>Gammaproteobacteria</taxon>
        <taxon>Pasteurellales</taxon>
        <taxon>Pasteurellaceae</taxon>
        <taxon>Pasteurella</taxon>
    </lineage>
</organism>
<gene>
    <name evidence="5" type="primary">arsC</name>
    <name evidence="5" type="ORF">HMPREF1052_0665</name>
</gene>
<dbReference type="RefSeq" id="WP_005761772.1">
    <property type="nucleotide sequence ID" value="NZ_AJSX01000047.1"/>
</dbReference>
<keyword evidence="6" id="KW-1185">Reference proteome</keyword>
<dbReference type="InterPro" id="IPR006660">
    <property type="entry name" value="Arsenate_reductase-like"/>
</dbReference>
<dbReference type="EMBL" id="AJSX01000047">
    <property type="protein sequence ID" value="EIJ67302.1"/>
    <property type="molecule type" value="Genomic_DNA"/>
</dbReference>
<evidence type="ECO:0000256" key="1">
    <source>
        <dbReference type="ARBA" id="ARBA00007198"/>
    </source>
</evidence>
<name>I3D6F9_9PAST</name>
<comment type="caution">
    <text evidence="5">The sequence shown here is derived from an EMBL/GenBank/DDBJ whole genome shotgun (WGS) entry which is preliminary data.</text>
</comment>
<dbReference type="Gene3D" id="3.40.30.10">
    <property type="entry name" value="Glutaredoxin"/>
    <property type="match status" value="1"/>
</dbReference>
<dbReference type="InterPro" id="IPR006659">
    <property type="entry name" value="Arsenate_reductase"/>
</dbReference>
<dbReference type="Pfam" id="PF03960">
    <property type="entry name" value="ArsC"/>
    <property type="match status" value="1"/>
</dbReference>
<dbReference type="PROSITE" id="PS51353">
    <property type="entry name" value="ARSC"/>
    <property type="match status" value="1"/>
</dbReference>
<dbReference type="CDD" id="cd03034">
    <property type="entry name" value="ArsC_ArsC"/>
    <property type="match status" value="1"/>
</dbReference>